<evidence type="ECO:0000313" key="2">
    <source>
        <dbReference type="Proteomes" id="UP000829196"/>
    </source>
</evidence>
<organism evidence="1 2">
    <name type="scientific">Dendrobium nobile</name>
    <name type="common">Orchid</name>
    <dbReference type="NCBI Taxonomy" id="94219"/>
    <lineage>
        <taxon>Eukaryota</taxon>
        <taxon>Viridiplantae</taxon>
        <taxon>Streptophyta</taxon>
        <taxon>Embryophyta</taxon>
        <taxon>Tracheophyta</taxon>
        <taxon>Spermatophyta</taxon>
        <taxon>Magnoliopsida</taxon>
        <taxon>Liliopsida</taxon>
        <taxon>Asparagales</taxon>
        <taxon>Orchidaceae</taxon>
        <taxon>Epidendroideae</taxon>
        <taxon>Malaxideae</taxon>
        <taxon>Dendrobiinae</taxon>
        <taxon>Dendrobium</taxon>
    </lineage>
</organism>
<name>A0A8T3AQD0_DENNO</name>
<gene>
    <name evidence="1" type="ORF">KFK09_019479</name>
</gene>
<protein>
    <submittedName>
        <fullName evidence="1">Uncharacterized protein</fullName>
    </submittedName>
</protein>
<evidence type="ECO:0000313" key="1">
    <source>
        <dbReference type="EMBL" id="KAI0498589.1"/>
    </source>
</evidence>
<dbReference type="AlphaFoldDB" id="A0A8T3AQD0"/>
<keyword evidence="2" id="KW-1185">Reference proteome</keyword>
<comment type="caution">
    <text evidence="1">The sequence shown here is derived from an EMBL/GenBank/DDBJ whole genome shotgun (WGS) entry which is preliminary data.</text>
</comment>
<dbReference type="Proteomes" id="UP000829196">
    <property type="component" value="Unassembled WGS sequence"/>
</dbReference>
<accession>A0A8T3AQD0</accession>
<reference evidence="1" key="1">
    <citation type="journal article" date="2022" name="Front. Genet.">
        <title>Chromosome-Scale Assembly of the Dendrobium nobile Genome Provides Insights Into the Molecular Mechanism of the Biosynthesis of the Medicinal Active Ingredient of Dendrobium.</title>
        <authorList>
            <person name="Xu Q."/>
            <person name="Niu S.-C."/>
            <person name="Li K.-L."/>
            <person name="Zheng P.-J."/>
            <person name="Zhang X.-J."/>
            <person name="Jia Y."/>
            <person name="Liu Y."/>
            <person name="Niu Y.-X."/>
            <person name="Yu L.-H."/>
            <person name="Chen D.-F."/>
            <person name="Zhang G.-Q."/>
        </authorList>
    </citation>
    <scope>NUCLEOTIDE SEQUENCE</scope>
    <source>
        <tissue evidence="1">Leaf</tissue>
    </source>
</reference>
<proteinExistence type="predicted"/>
<dbReference type="EMBL" id="JAGYWB010000014">
    <property type="protein sequence ID" value="KAI0498589.1"/>
    <property type="molecule type" value="Genomic_DNA"/>
</dbReference>
<sequence>MDLRDLADEALEMQRVKGSSCGYSRSHKREGHRRRWSRLAREEVGRSLSLPLSLSGPKTWLTNREGADVVRWRSQAMASRSWV</sequence>